<dbReference type="InterPro" id="IPR036390">
    <property type="entry name" value="WH_DNA-bd_sf"/>
</dbReference>
<dbReference type="SUPFAM" id="SSF46785">
    <property type="entry name" value="Winged helix' DNA-binding domain"/>
    <property type="match status" value="1"/>
</dbReference>
<dbReference type="EMBL" id="JACDXX010000032">
    <property type="protein sequence ID" value="MCB5412202.1"/>
    <property type="molecule type" value="Genomic_DNA"/>
</dbReference>
<dbReference type="Gene3D" id="1.10.10.10">
    <property type="entry name" value="Winged helix-like DNA-binding domain superfamily/Winged helix DNA-binding domain"/>
    <property type="match status" value="1"/>
</dbReference>
<dbReference type="SMART" id="SM00347">
    <property type="entry name" value="HTH_MARR"/>
    <property type="match status" value="1"/>
</dbReference>
<dbReference type="Pfam" id="PF01047">
    <property type="entry name" value="MarR"/>
    <property type="match status" value="1"/>
</dbReference>
<dbReference type="PANTHER" id="PTHR33164:SF89">
    <property type="entry name" value="MARR FAMILY REGULATORY PROTEIN"/>
    <property type="match status" value="1"/>
</dbReference>
<evidence type="ECO:0000259" key="1">
    <source>
        <dbReference type="PROSITE" id="PS50995"/>
    </source>
</evidence>
<keyword evidence="3" id="KW-1185">Reference proteome</keyword>
<proteinExistence type="predicted"/>
<dbReference type="InterPro" id="IPR000835">
    <property type="entry name" value="HTH_MarR-typ"/>
</dbReference>
<evidence type="ECO:0000313" key="2">
    <source>
        <dbReference type="EMBL" id="MCB5412202.1"/>
    </source>
</evidence>
<evidence type="ECO:0000313" key="3">
    <source>
        <dbReference type="Proteomes" id="UP001198571"/>
    </source>
</evidence>
<dbReference type="PANTHER" id="PTHR33164">
    <property type="entry name" value="TRANSCRIPTIONAL REGULATOR, MARR FAMILY"/>
    <property type="match status" value="1"/>
</dbReference>
<dbReference type="PROSITE" id="PS50995">
    <property type="entry name" value="HTH_MARR_2"/>
    <property type="match status" value="1"/>
</dbReference>
<gene>
    <name evidence="2" type="ORF">H0485_19700</name>
</gene>
<dbReference type="InterPro" id="IPR039422">
    <property type="entry name" value="MarR/SlyA-like"/>
</dbReference>
<name>A0ABS8CS39_9RHOB</name>
<reference evidence="2 3" key="1">
    <citation type="submission" date="2020-07" db="EMBL/GenBank/DDBJ databases">
        <title>Pseudogemmobacter sp. nov., isolated from poultry manure in Taiwan.</title>
        <authorList>
            <person name="Lin S.-Y."/>
            <person name="Tang Y.-S."/>
            <person name="Young C.-C."/>
        </authorList>
    </citation>
    <scope>NUCLEOTIDE SEQUENCE [LARGE SCALE GENOMIC DNA]</scope>
    <source>
        <strain evidence="2 3">CC-YST710</strain>
    </source>
</reference>
<sequence>MFSSLRRIGHAMEIQSRRIDRDFGLTLPQLFVLGCIRDLGEGTSRAIAAAAHLSPPTVVLILDRLEAKGAITRTRSLTDRRTVQSRLTVKGAELLADAGPELLGARFRQGFAALSEAERAGLAQVLDQIATLMSEP</sequence>
<dbReference type="PROSITE" id="PS51257">
    <property type="entry name" value="PROKAR_LIPOPROTEIN"/>
    <property type="match status" value="1"/>
</dbReference>
<protein>
    <submittedName>
        <fullName evidence="2">MarR family transcriptional regulator</fullName>
    </submittedName>
</protein>
<accession>A0ABS8CS39</accession>
<dbReference type="RefSeq" id="WP_226937627.1">
    <property type="nucleotide sequence ID" value="NZ_JACDXX010000032.1"/>
</dbReference>
<comment type="caution">
    <text evidence="2">The sequence shown here is derived from an EMBL/GenBank/DDBJ whole genome shotgun (WGS) entry which is preliminary data.</text>
</comment>
<organism evidence="2 3">
    <name type="scientific">Pseudogemmobacter faecipullorum</name>
    <dbReference type="NCBI Taxonomy" id="2755041"/>
    <lineage>
        <taxon>Bacteria</taxon>
        <taxon>Pseudomonadati</taxon>
        <taxon>Pseudomonadota</taxon>
        <taxon>Alphaproteobacteria</taxon>
        <taxon>Rhodobacterales</taxon>
        <taxon>Paracoccaceae</taxon>
        <taxon>Pseudogemmobacter</taxon>
    </lineage>
</organism>
<dbReference type="PRINTS" id="PR00598">
    <property type="entry name" value="HTHMARR"/>
</dbReference>
<dbReference type="Proteomes" id="UP001198571">
    <property type="component" value="Unassembled WGS sequence"/>
</dbReference>
<feature type="domain" description="HTH marR-type" evidence="1">
    <location>
        <begin position="1"/>
        <end position="131"/>
    </location>
</feature>
<dbReference type="InterPro" id="IPR036388">
    <property type="entry name" value="WH-like_DNA-bd_sf"/>
</dbReference>